<dbReference type="Proteomes" id="UP000720595">
    <property type="component" value="Unassembled WGS sequence"/>
</dbReference>
<evidence type="ECO:0000313" key="1">
    <source>
        <dbReference type="EMBL" id="MBM7550505.1"/>
    </source>
</evidence>
<keyword evidence="2" id="KW-1185">Reference proteome</keyword>
<reference evidence="1 2" key="1">
    <citation type="submission" date="2021-01" db="EMBL/GenBank/DDBJ databases">
        <title>Genomic Encyclopedia of Type Strains, Phase IV (KMG-IV): sequencing the most valuable type-strain genomes for metagenomic binning, comparative biology and taxonomic classification.</title>
        <authorList>
            <person name="Goeker M."/>
        </authorList>
    </citation>
    <scope>NUCLEOTIDE SEQUENCE [LARGE SCALE GENOMIC DNA]</scope>
    <source>
        <strain evidence="1 2">DSM 21461</strain>
    </source>
</reference>
<sequence length="256" mass="30176">MDKKFNVDVNNVNLHELEDVISINRDVDVGRHLPQDIIGKGAEFTNIRVRENIELSNLWAKFNSLMENLYIGSADKLGLSAYKKLIDDENIKGDLEDQRKKIYALWNMARIWTHRTFEEWLDLYLGKGNYILSFDYDKYGIEILVNIKESLNLELDDFQKKARDIIPANLTQFIRIKFIRDQKIFYGMYGQKAKKITIMAVKPEDRVFNLSTYYGIGQVRKRLKRRARMPDVWTVDDVGMMKEIEDGSEVDMKYDR</sequence>
<protein>
    <submittedName>
        <fullName evidence="1">Uncharacterized protein</fullName>
    </submittedName>
</protein>
<proteinExistence type="predicted"/>
<evidence type="ECO:0000313" key="2">
    <source>
        <dbReference type="Proteomes" id="UP000720595"/>
    </source>
</evidence>
<gene>
    <name evidence="1" type="ORF">JOD41_001242</name>
</gene>
<organism evidence="1 2">
    <name type="scientific">Peptoniphilus gorbachii</name>
    <dbReference type="NCBI Taxonomy" id="411567"/>
    <lineage>
        <taxon>Bacteria</taxon>
        <taxon>Bacillati</taxon>
        <taxon>Bacillota</taxon>
        <taxon>Tissierellia</taxon>
        <taxon>Tissierellales</taxon>
        <taxon>Peptoniphilaceae</taxon>
        <taxon>Peptoniphilus</taxon>
    </lineage>
</organism>
<dbReference type="EMBL" id="JAFBDH010000005">
    <property type="protein sequence ID" value="MBM7550505.1"/>
    <property type="molecule type" value="Genomic_DNA"/>
</dbReference>
<name>A0ABS2MKF2_9FIRM</name>
<comment type="caution">
    <text evidence="1">The sequence shown here is derived from an EMBL/GenBank/DDBJ whole genome shotgun (WGS) entry which is preliminary data.</text>
</comment>
<dbReference type="RefSeq" id="WP_205052028.1">
    <property type="nucleotide sequence ID" value="NZ_JAFBDH010000005.1"/>
</dbReference>
<accession>A0ABS2MKF2</accession>